<sequence length="63" mass="7092">MGLFLIYLHAEYDCVQAQFYGDIGLGSPPQILRVSFDTGSNYLWVPSKKCSITEVSCCKFHTI</sequence>
<reference evidence="3" key="2">
    <citation type="submission" date="2010-07" db="EMBL/GenBank/DDBJ databases">
        <title>Esox lucius ESTs and full-length cDNAs.</title>
        <authorList>
            <consortium name="cGRASP (B.F. Koop &amp; W.S. Davidson)"/>
            <person name="Leong J."/>
            <person name="Jantzen S."/>
            <person name="Cooper G."/>
            <person name="Davidson W.S."/>
            <person name="Koop B.F."/>
        </authorList>
    </citation>
    <scope>NUCLEOTIDE SEQUENCE</scope>
    <source>
        <tissue evidence="3">Head kidney</tissue>
    </source>
</reference>
<organism evidence="3">
    <name type="scientific">Esox lucius</name>
    <name type="common">Northern pike</name>
    <dbReference type="NCBI Taxonomy" id="8010"/>
    <lineage>
        <taxon>Eukaryota</taxon>
        <taxon>Metazoa</taxon>
        <taxon>Chordata</taxon>
        <taxon>Craniata</taxon>
        <taxon>Vertebrata</taxon>
        <taxon>Euteleostomi</taxon>
        <taxon>Actinopterygii</taxon>
        <taxon>Neopterygii</taxon>
        <taxon>Teleostei</taxon>
        <taxon>Protacanthopterygii</taxon>
        <taxon>Esociformes</taxon>
        <taxon>Esocidae</taxon>
        <taxon>Esox</taxon>
    </lineage>
</organism>
<dbReference type="AlphaFoldDB" id="C1BWM5"/>
<dbReference type="PANTHER" id="PTHR47966">
    <property type="entry name" value="BETA-SITE APP-CLEAVING ENZYME, ISOFORM A-RELATED"/>
    <property type="match status" value="1"/>
</dbReference>
<gene>
    <name evidence="3" type="primary">CATD</name>
</gene>
<reference evidence="3" key="1">
    <citation type="journal article" date="2010" name="BMC Genomics">
        <title>Salmo salar and Esox lucius full-length cDNA sequences reveal changes in evolutionary pressures on a post-tetraploidization genome.</title>
        <authorList>
            <person name="Leong J.S."/>
            <person name="Jantzen S.G."/>
            <person name="von Schalburg K.R."/>
            <person name="Cooper G.A."/>
            <person name="Messmer A.M."/>
            <person name="Liao N.Y."/>
            <person name="Munro S."/>
            <person name="Moore R."/>
            <person name="Holt R.A."/>
            <person name="Jones S.J."/>
            <person name="Davidson W.S."/>
            <person name="Koop B.F."/>
        </authorList>
    </citation>
    <scope>NUCLEOTIDE SEQUENCE</scope>
    <source>
        <tissue evidence="3">Head kidney</tissue>
    </source>
</reference>
<evidence type="ECO:0000313" key="3">
    <source>
        <dbReference type="EMBL" id="ACO13428.1"/>
    </source>
</evidence>
<dbReference type="GO" id="GO:0006508">
    <property type="term" value="P:proteolysis"/>
    <property type="evidence" value="ECO:0007669"/>
    <property type="project" value="InterPro"/>
</dbReference>
<dbReference type="Pfam" id="PF00026">
    <property type="entry name" value="Asp"/>
    <property type="match status" value="1"/>
</dbReference>
<dbReference type="Gene3D" id="2.40.70.10">
    <property type="entry name" value="Acid Proteases"/>
    <property type="match status" value="1"/>
</dbReference>
<name>C1BWM5_ESOLU</name>
<accession>C1BWM5</accession>
<comment type="similarity">
    <text evidence="1">Belongs to the peptidase A1 family.</text>
</comment>
<dbReference type="GO" id="GO:0004190">
    <property type="term" value="F:aspartic-type endopeptidase activity"/>
    <property type="evidence" value="ECO:0007669"/>
    <property type="project" value="InterPro"/>
</dbReference>
<dbReference type="InterPro" id="IPR001461">
    <property type="entry name" value="Aspartic_peptidase_A1"/>
</dbReference>
<dbReference type="InterPro" id="IPR033121">
    <property type="entry name" value="PEPTIDASE_A1"/>
</dbReference>
<dbReference type="PANTHER" id="PTHR47966:SF51">
    <property type="entry name" value="BETA-SITE APP-CLEAVING ENZYME, ISOFORM A-RELATED"/>
    <property type="match status" value="1"/>
</dbReference>
<protein>
    <submittedName>
        <fullName evidence="3">Cathepsin D</fullName>
    </submittedName>
</protein>
<dbReference type="PROSITE" id="PS51767">
    <property type="entry name" value="PEPTIDASE_A1"/>
    <property type="match status" value="1"/>
</dbReference>
<dbReference type="InterPro" id="IPR021109">
    <property type="entry name" value="Peptidase_aspartic_dom_sf"/>
</dbReference>
<feature type="domain" description="Peptidase A1" evidence="2">
    <location>
        <begin position="19"/>
        <end position="63"/>
    </location>
</feature>
<dbReference type="SUPFAM" id="SSF50630">
    <property type="entry name" value="Acid proteases"/>
    <property type="match status" value="1"/>
</dbReference>
<evidence type="ECO:0000256" key="1">
    <source>
        <dbReference type="ARBA" id="ARBA00007447"/>
    </source>
</evidence>
<proteinExistence type="evidence at transcript level"/>
<evidence type="ECO:0000259" key="2">
    <source>
        <dbReference type="PROSITE" id="PS51767"/>
    </source>
</evidence>
<dbReference type="EMBL" id="BT079004">
    <property type="protein sequence ID" value="ACO13428.1"/>
    <property type="molecule type" value="mRNA"/>
</dbReference>